<evidence type="ECO:0008006" key="4">
    <source>
        <dbReference type="Google" id="ProtNLM"/>
    </source>
</evidence>
<dbReference type="AlphaFoldDB" id="A0A1M7ECI2"/>
<gene>
    <name evidence="2" type="ORF">SAMN05444366_1954</name>
</gene>
<evidence type="ECO:0000313" key="2">
    <source>
        <dbReference type="EMBL" id="SHL89491.1"/>
    </source>
</evidence>
<keyword evidence="3" id="KW-1185">Reference proteome</keyword>
<sequence>MEYVIHNIKHYYVIPFFLILALALVIILLLNRIYYQYNLPYRYHVTLESQRFLTEITLSNHDKNTIKQKIAEFKSQIPIHKTWCKEILVEDLIKIKNNLKGKTAKNILIIYKALDLNHYSASLIRDFRKYKKYEGIRHFQALGYKPGVSLLQKYLFHPNKVIRSNVNVAYLALSKGDWKAVGKVPIKRSIIATIKVMDVLHKEKIPQPIHLDLWIQSQDPMVLKLAVMAMVFYNYRNKSAEIIKLLYHENKALKVDVITAIQDLFLEEAEDDLLFLLHNEPLEIQLEMLEALGVIGSEKTIAFLKSEIPKQQIKDIKLKMVCSLNNLDPVDLDLLGNEDADTQKMINHTRKLAL</sequence>
<evidence type="ECO:0000256" key="1">
    <source>
        <dbReference type="SAM" id="Phobius"/>
    </source>
</evidence>
<protein>
    <recommendedName>
        <fullName evidence="4">HEAT repeat-containing protein</fullName>
    </recommendedName>
</protein>
<keyword evidence="1" id="KW-1133">Transmembrane helix</keyword>
<keyword evidence="1" id="KW-0472">Membrane</keyword>
<accession>A0A1M7ECI2</accession>
<feature type="transmembrane region" description="Helical" evidence="1">
    <location>
        <begin position="12"/>
        <end position="34"/>
    </location>
</feature>
<dbReference type="InterPro" id="IPR016024">
    <property type="entry name" value="ARM-type_fold"/>
</dbReference>
<organism evidence="2 3">
    <name type="scientific">Flavobacterium saccharophilum</name>
    <dbReference type="NCBI Taxonomy" id="29534"/>
    <lineage>
        <taxon>Bacteria</taxon>
        <taxon>Pseudomonadati</taxon>
        <taxon>Bacteroidota</taxon>
        <taxon>Flavobacteriia</taxon>
        <taxon>Flavobacteriales</taxon>
        <taxon>Flavobacteriaceae</taxon>
        <taxon>Flavobacterium</taxon>
    </lineage>
</organism>
<dbReference type="SUPFAM" id="SSF48371">
    <property type="entry name" value="ARM repeat"/>
    <property type="match status" value="1"/>
</dbReference>
<reference evidence="3" key="1">
    <citation type="submission" date="2016-11" db="EMBL/GenBank/DDBJ databases">
        <authorList>
            <person name="Varghese N."/>
            <person name="Submissions S."/>
        </authorList>
    </citation>
    <scope>NUCLEOTIDE SEQUENCE [LARGE SCALE GENOMIC DNA]</scope>
    <source>
        <strain evidence="3">DSM 1811</strain>
    </source>
</reference>
<name>A0A1M7ECI2_9FLAO</name>
<keyword evidence="1" id="KW-0812">Transmembrane</keyword>
<evidence type="ECO:0000313" key="3">
    <source>
        <dbReference type="Proteomes" id="UP000184121"/>
    </source>
</evidence>
<dbReference type="STRING" id="29534.SAMN05444366_1954"/>
<proteinExistence type="predicted"/>
<dbReference type="RefSeq" id="WP_072971429.1">
    <property type="nucleotide sequence ID" value="NZ_FRBY01000002.1"/>
</dbReference>
<dbReference type="Proteomes" id="UP000184121">
    <property type="component" value="Unassembled WGS sequence"/>
</dbReference>
<dbReference type="EMBL" id="FRBY01000002">
    <property type="protein sequence ID" value="SHL89491.1"/>
    <property type="molecule type" value="Genomic_DNA"/>
</dbReference>
<dbReference type="OrthoDB" id="1374083at2"/>